<name>A0ABP7K511_9ACTN</name>
<accession>A0ABP7K511</accession>
<evidence type="ECO:0000313" key="2">
    <source>
        <dbReference type="Proteomes" id="UP001501563"/>
    </source>
</evidence>
<organism evidence="1 2">
    <name type="scientific">Streptomyces lannensis</name>
    <dbReference type="NCBI Taxonomy" id="766498"/>
    <lineage>
        <taxon>Bacteria</taxon>
        <taxon>Bacillati</taxon>
        <taxon>Actinomycetota</taxon>
        <taxon>Actinomycetes</taxon>
        <taxon>Kitasatosporales</taxon>
        <taxon>Streptomycetaceae</taxon>
        <taxon>Streptomyces</taxon>
    </lineage>
</organism>
<reference evidence="2" key="1">
    <citation type="journal article" date="2019" name="Int. J. Syst. Evol. Microbiol.">
        <title>The Global Catalogue of Microorganisms (GCM) 10K type strain sequencing project: providing services to taxonomists for standard genome sequencing and annotation.</title>
        <authorList>
            <consortium name="The Broad Institute Genomics Platform"/>
            <consortium name="The Broad Institute Genome Sequencing Center for Infectious Disease"/>
            <person name="Wu L."/>
            <person name="Ma J."/>
        </authorList>
    </citation>
    <scope>NUCLEOTIDE SEQUENCE [LARGE SCALE GENOMIC DNA]</scope>
    <source>
        <strain evidence="2">JCM 16578</strain>
    </source>
</reference>
<protein>
    <submittedName>
        <fullName evidence="1">Uncharacterized protein</fullName>
    </submittedName>
</protein>
<keyword evidence="2" id="KW-1185">Reference proteome</keyword>
<evidence type="ECO:0000313" key="1">
    <source>
        <dbReference type="EMBL" id="GAA3865863.1"/>
    </source>
</evidence>
<comment type="caution">
    <text evidence="1">The sequence shown here is derived from an EMBL/GenBank/DDBJ whole genome shotgun (WGS) entry which is preliminary data.</text>
</comment>
<proteinExistence type="predicted"/>
<dbReference type="RefSeq" id="WP_345548959.1">
    <property type="nucleotide sequence ID" value="NZ_BAAAZA010000008.1"/>
</dbReference>
<dbReference type="Proteomes" id="UP001501563">
    <property type="component" value="Unassembled WGS sequence"/>
</dbReference>
<sequence length="96" mass="10692">MAKDVRDGIWGAVLLGVSGLTPNTCDAELERLPDESIRVTLVFDASREWSAARLVMHLLNDRLGKVEAEKVDDQFRVSFIYPKYLDDPLDGSSVTP</sequence>
<dbReference type="EMBL" id="BAAAZA010000008">
    <property type="protein sequence ID" value="GAA3865863.1"/>
    <property type="molecule type" value="Genomic_DNA"/>
</dbReference>
<gene>
    <name evidence="1" type="ORF">GCM10022207_32850</name>
</gene>